<sequence>MFLQLYIVLILFFNYHVLKKGSLFNLCLFTYYMVYLYIAPIFQIYYKKFPNNLIFIYKYAFINVLMSTLFLIVYMFIDKSKKYNLASIIANKIVNYLRFTTTNVNLNKLLPYFILISMFLIYFMRNYLIDVLIIAEGNIALVPDNNVRAIQLIIKKFLFFVGIIPFLIAFSKLKFKNNSLKTILFFLLTFAIAFIFKNPFNEKRGVLGSIYLSWFFYFILLKKNFVITKKTLIYFFIFLFLSLLFLYPTVKVFTHLYFNFAKIVEEPSRFFDITLNYLTNFERNITSLDYDSWINAQFTFEYIDKFGYKWGKQTLTSLLFFVPRSIYKKKGEGTGGIIGDYIISNYGGFQRQISNPVYSEAFFDLSIFGLFLYAMFLNFLSKTSSYLKKTNNNYLILYSLFIDFYVLFLFRGDFISCLAYFVGYSLATISIPFLIIKLQKLFTKKLILLSYEKSD</sequence>
<proteinExistence type="predicted"/>
<reference evidence="2 3" key="1">
    <citation type="submission" date="2021-03" db="EMBL/GenBank/DDBJ databases">
        <title>Thermosipho ferrireducens sp.nov., an anaerobic thermophilic iron-reducing bacterium isolated from a deep-sea hydrothermal sulfide deposits.</title>
        <authorList>
            <person name="Zeng X."/>
            <person name="Chen Y."/>
            <person name="Shao Z."/>
        </authorList>
    </citation>
    <scope>NUCLEOTIDE SEQUENCE [LARGE SCALE GENOMIC DNA]</scope>
    <source>
        <strain evidence="2 3">JL129W03</strain>
    </source>
</reference>
<dbReference type="EMBL" id="CP071446">
    <property type="protein sequence ID" value="QTA38482.1"/>
    <property type="molecule type" value="Genomic_DNA"/>
</dbReference>
<organism evidence="2 3">
    <name type="scientific">Thermosipho ferrireducens</name>
    <dbReference type="NCBI Taxonomy" id="2571116"/>
    <lineage>
        <taxon>Bacteria</taxon>
        <taxon>Thermotogati</taxon>
        <taxon>Thermotogota</taxon>
        <taxon>Thermotogae</taxon>
        <taxon>Thermotogales</taxon>
        <taxon>Fervidobacteriaceae</taxon>
        <taxon>Thermosipho</taxon>
    </lineage>
</organism>
<dbReference type="Proteomes" id="UP000671862">
    <property type="component" value="Chromosome"/>
</dbReference>
<feature type="transmembrane region" description="Helical" evidence="1">
    <location>
        <begin position="392"/>
        <end position="412"/>
    </location>
</feature>
<evidence type="ECO:0000256" key="1">
    <source>
        <dbReference type="SAM" id="Phobius"/>
    </source>
</evidence>
<feature type="transmembrane region" description="Helical" evidence="1">
    <location>
        <begin position="232"/>
        <end position="250"/>
    </location>
</feature>
<keyword evidence="1" id="KW-1133">Transmembrane helix</keyword>
<dbReference type="RefSeq" id="WP_207567199.1">
    <property type="nucleotide sequence ID" value="NZ_CP071446.1"/>
</dbReference>
<feature type="transmembrane region" description="Helical" evidence="1">
    <location>
        <begin position="206"/>
        <end position="225"/>
    </location>
</feature>
<feature type="transmembrane region" description="Helical" evidence="1">
    <location>
        <begin position="21"/>
        <end position="42"/>
    </location>
</feature>
<accession>A0ABX7S7B5</accession>
<evidence type="ECO:0000313" key="3">
    <source>
        <dbReference type="Proteomes" id="UP000671862"/>
    </source>
</evidence>
<keyword evidence="1" id="KW-0812">Transmembrane</keyword>
<protein>
    <submittedName>
        <fullName evidence="2">Oligosaccharide repeat unit polymerase</fullName>
    </submittedName>
</protein>
<name>A0ABX7S7B5_9BACT</name>
<feature type="transmembrane region" description="Helical" evidence="1">
    <location>
        <begin position="149"/>
        <end position="170"/>
    </location>
</feature>
<feature type="transmembrane region" description="Helical" evidence="1">
    <location>
        <begin position="361"/>
        <end position="380"/>
    </location>
</feature>
<gene>
    <name evidence="2" type="ORF">JYK00_02865</name>
</gene>
<feature type="transmembrane region" description="Helical" evidence="1">
    <location>
        <begin position="182"/>
        <end position="200"/>
    </location>
</feature>
<feature type="transmembrane region" description="Helical" evidence="1">
    <location>
        <begin position="418"/>
        <end position="436"/>
    </location>
</feature>
<keyword evidence="1" id="KW-0472">Membrane</keyword>
<evidence type="ECO:0000313" key="2">
    <source>
        <dbReference type="EMBL" id="QTA38482.1"/>
    </source>
</evidence>
<feature type="transmembrane region" description="Helical" evidence="1">
    <location>
        <begin position="54"/>
        <end position="77"/>
    </location>
</feature>
<feature type="transmembrane region" description="Helical" evidence="1">
    <location>
        <begin position="109"/>
        <end position="129"/>
    </location>
</feature>
<keyword evidence="3" id="KW-1185">Reference proteome</keyword>